<proteinExistence type="inferred from homology"/>
<dbReference type="InterPro" id="IPR036388">
    <property type="entry name" value="WH-like_DNA-bd_sf"/>
</dbReference>
<dbReference type="EMBL" id="CAEZTC010000027">
    <property type="protein sequence ID" value="CAB4553513.1"/>
    <property type="molecule type" value="Genomic_DNA"/>
</dbReference>
<dbReference type="PRINTS" id="PR00039">
    <property type="entry name" value="HTHLYSR"/>
</dbReference>
<dbReference type="PROSITE" id="PS50931">
    <property type="entry name" value="HTH_LYSR"/>
    <property type="match status" value="1"/>
</dbReference>
<dbReference type="GO" id="GO:0003677">
    <property type="term" value="F:DNA binding"/>
    <property type="evidence" value="ECO:0007669"/>
    <property type="project" value="UniProtKB-KW"/>
</dbReference>
<accession>A0A6J6KUP2</accession>
<dbReference type="InterPro" id="IPR000847">
    <property type="entry name" value="LysR_HTH_N"/>
</dbReference>
<dbReference type="GO" id="GO:0032993">
    <property type="term" value="C:protein-DNA complex"/>
    <property type="evidence" value="ECO:0007669"/>
    <property type="project" value="TreeGrafter"/>
</dbReference>
<reference evidence="7" key="1">
    <citation type="submission" date="2020-05" db="EMBL/GenBank/DDBJ databases">
        <authorList>
            <person name="Chiriac C."/>
            <person name="Salcher M."/>
            <person name="Ghai R."/>
            <person name="Kavagutti S V."/>
        </authorList>
    </citation>
    <scope>NUCLEOTIDE SEQUENCE</scope>
</reference>
<evidence type="ECO:0000313" key="6">
    <source>
        <dbReference type="EMBL" id="CAB4553513.1"/>
    </source>
</evidence>
<protein>
    <submittedName>
        <fullName evidence="7">Unannotated protein</fullName>
    </submittedName>
</protein>
<dbReference type="InterPro" id="IPR036390">
    <property type="entry name" value="WH_DNA-bd_sf"/>
</dbReference>
<dbReference type="CDD" id="cd05466">
    <property type="entry name" value="PBP2_LTTR_substrate"/>
    <property type="match status" value="1"/>
</dbReference>
<dbReference type="SUPFAM" id="SSF46785">
    <property type="entry name" value="Winged helix' DNA-binding domain"/>
    <property type="match status" value="1"/>
</dbReference>
<sequence length="317" mass="34390">MELKQLQILVAISEHGSFSGAAKALATAQSNVSAHIARLETELGATLIERASGRLTEEGEIVVARARRVLHEVEDIDADIHSLGDSATGECRIGVLGTTARWLMPPLLNSLTRHHPGVKTTIVEGATSSLMPRLISGEIDAALVHLPVMDANLDTREMFAEELFLVAPTRHVLAQHESISLEELSHHPILLAPRGTAQRRIVDRAAANKGVTLQSQAEIDGVRLMASLVFEGFGAAIVPASAVPGWLKGDFVRISVPDLPRRVVGWVQRDRPRPNRATLAVRDRAFEVARRHAPRQPGITLQIGIKPLAKGARETYT</sequence>
<name>A0A6J6KUP2_9ZZZZ</name>
<feature type="domain" description="HTH lysR-type" evidence="5">
    <location>
        <begin position="1"/>
        <end position="56"/>
    </location>
</feature>
<dbReference type="PANTHER" id="PTHR30346">
    <property type="entry name" value="TRANSCRIPTIONAL DUAL REGULATOR HCAR-RELATED"/>
    <property type="match status" value="1"/>
</dbReference>
<dbReference type="FunFam" id="1.10.10.10:FF:000001">
    <property type="entry name" value="LysR family transcriptional regulator"/>
    <property type="match status" value="1"/>
</dbReference>
<evidence type="ECO:0000256" key="4">
    <source>
        <dbReference type="ARBA" id="ARBA00023163"/>
    </source>
</evidence>
<organism evidence="7">
    <name type="scientific">freshwater metagenome</name>
    <dbReference type="NCBI Taxonomy" id="449393"/>
    <lineage>
        <taxon>unclassified sequences</taxon>
        <taxon>metagenomes</taxon>
        <taxon>ecological metagenomes</taxon>
    </lineage>
</organism>
<keyword evidence="3" id="KW-0238">DNA-binding</keyword>
<dbReference type="AlphaFoldDB" id="A0A6J6KUP2"/>
<dbReference type="Pfam" id="PF03466">
    <property type="entry name" value="LysR_substrate"/>
    <property type="match status" value="1"/>
</dbReference>
<evidence type="ECO:0000256" key="3">
    <source>
        <dbReference type="ARBA" id="ARBA00023125"/>
    </source>
</evidence>
<dbReference type="Gene3D" id="1.10.10.10">
    <property type="entry name" value="Winged helix-like DNA-binding domain superfamily/Winged helix DNA-binding domain"/>
    <property type="match status" value="1"/>
</dbReference>
<keyword evidence="2" id="KW-0805">Transcription regulation</keyword>
<evidence type="ECO:0000259" key="5">
    <source>
        <dbReference type="PROSITE" id="PS50931"/>
    </source>
</evidence>
<keyword evidence="4" id="KW-0804">Transcription</keyword>
<dbReference type="SUPFAM" id="SSF53850">
    <property type="entry name" value="Periplasmic binding protein-like II"/>
    <property type="match status" value="1"/>
</dbReference>
<evidence type="ECO:0000313" key="7">
    <source>
        <dbReference type="EMBL" id="CAB4653046.1"/>
    </source>
</evidence>
<gene>
    <name evidence="6" type="ORF">UFOPK1572_00339</name>
    <name evidence="7" type="ORF">UFOPK2169_00893</name>
</gene>
<dbReference type="Gene3D" id="3.40.190.290">
    <property type="match status" value="1"/>
</dbReference>
<dbReference type="Pfam" id="PF00126">
    <property type="entry name" value="HTH_1"/>
    <property type="match status" value="1"/>
</dbReference>
<comment type="similarity">
    <text evidence="1">Belongs to the LysR transcriptional regulatory family.</text>
</comment>
<evidence type="ECO:0000256" key="1">
    <source>
        <dbReference type="ARBA" id="ARBA00009437"/>
    </source>
</evidence>
<evidence type="ECO:0000256" key="2">
    <source>
        <dbReference type="ARBA" id="ARBA00023015"/>
    </source>
</evidence>
<dbReference type="GO" id="GO:0003700">
    <property type="term" value="F:DNA-binding transcription factor activity"/>
    <property type="evidence" value="ECO:0007669"/>
    <property type="project" value="InterPro"/>
</dbReference>
<dbReference type="EMBL" id="CAEZWE010000031">
    <property type="protein sequence ID" value="CAB4653046.1"/>
    <property type="molecule type" value="Genomic_DNA"/>
</dbReference>
<dbReference type="InterPro" id="IPR005119">
    <property type="entry name" value="LysR_subst-bd"/>
</dbReference>
<dbReference type="PANTHER" id="PTHR30346:SF28">
    <property type="entry name" value="HTH-TYPE TRANSCRIPTIONAL REGULATOR CYNR"/>
    <property type="match status" value="1"/>
</dbReference>